<dbReference type="Pfam" id="PF16344">
    <property type="entry name" value="FecR_C"/>
    <property type="match status" value="1"/>
</dbReference>
<evidence type="ECO:0000256" key="1">
    <source>
        <dbReference type="SAM" id="Phobius"/>
    </source>
</evidence>
<protein>
    <submittedName>
        <fullName evidence="4">FecR family protein</fullName>
    </submittedName>
</protein>
<dbReference type="Gene3D" id="2.60.120.1440">
    <property type="match status" value="1"/>
</dbReference>
<keyword evidence="1" id="KW-0472">Membrane</keyword>
<dbReference type="Pfam" id="PF04773">
    <property type="entry name" value="FecR"/>
    <property type="match status" value="1"/>
</dbReference>
<keyword evidence="5" id="KW-1185">Reference proteome</keyword>
<proteinExistence type="predicted"/>
<dbReference type="Proteomes" id="UP000612680">
    <property type="component" value="Chromosome"/>
</dbReference>
<dbReference type="RefSeq" id="WP_204660043.1">
    <property type="nucleotide sequence ID" value="NZ_CP056775.1"/>
</dbReference>
<dbReference type="Gene3D" id="3.55.50.30">
    <property type="match status" value="1"/>
</dbReference>
<feature type="transmembrane region" description="Helical" evidence="1">
    <location>
        <begin position="100"/>
        <end position="120"/>
    </location>
</feature>
<organism evidence="4 5">
    <name type="scientific">Dyadobacter sandarakinus</name>
    <dbReference type="NCBI Taxonomy" id="2747268"/>
    <lineage>
        <taxon>Bacteria</taxon>
        <taxon>Pseudomonadati</taxon>
        <taxon>Bacteroidota</taxon>
        <taxon>Cytophagia</taxon>
        <taxon>Cytophagales</taxon>
        <taxon>Spirosomataceae</taxon>
        <taxon>Dyadobacter</taxon>
    </lineage>
</organism>
<dbReference type="PIRSF" id="PIRSF018266">
    <property type="entry name" value="FecR"/>
    <property type="match status" value="1"/>
</dbReference>
<evidence type="ECO:0000313" key="4">
    <source>
        <dbReference type="EMBL" id="QRR03852.1"/>
    </source>
</evidence>
<feature type="domain" description="Protein FecR C-terminal" evidence="3">
    <location>
        <begin position="296"/>
        <end position="363"/>
    </location>
</feature>
<dbReference type="InterPro" id="IPR012373">
    <property type="entry name" value="Ferrdict_sens_TM"/>
</dbReference>
<evidence type="ECO:0000259" key="3">
    <source>
        <dbReference type="Pfam" id="PF16344"/>
    </source>
</evidence>
<reference evidence="4 5" key="1">
    <citation type="submission" date="2020-06" db="EMBL/GenBank/DDBJ databases">
        <title>Dyadobacter sandarakinus sp. nov., isolated from the soil of the Arctic Yellow River Station.</title>
        <authorList>
            <person name="Zhang Y."/>
            <person name="Peng F."/>
        </authorList>
    </citation>
    <scope>NUCLEOTIDE SEQUENCE [LARGE SCALE GENOMIC DNA]</scope>
    <source>
        <strain evidence="4 5">Q3-56</strain>
    </source>
</reference>
<evidence type="ECO:0000313" key="5">
    <source>
        <dbReference type="Proteomes" id="UP000612680"/>
    </source>
</evidence>
<accession>A0ABX7IEK2</accession>
<keyword evidence="1" id="KW-0812">Transmembrane</keyword>
<keyword evidence="1" id="KW-1133">Transmembrane helix</keyword>
<name>A0ABX7IEK2_9BACT</name>
<sequence length="369" mass="41249">MDQHYAALLDQLLDDPAFGAWVRGNNPDADEAWHHWAQGSPGRREVLEKARAVILAMETNAGPVSDEHIDRKIREALAIARNRESGREQKTGFRRLSGKIWAMGIAASLLMALGIVLIVLRTSREHIPAAQMQQPEPGGTFVSITNKDRMLRYVQLPDGSSVVLHKNSSIQYPRRFATARREVSLTGEAFFEIIKNPDQPFFVYAHELVAKVHGTSFSIKADESDREVVVAVKTGKVSVFASADVNARRYQDEKELTALVLVPREQATFERAQARLVRSQVKTPMLLNIPIEDQLFTYSETPAGKVFDELGQAYGVAIRYDAEVMGHCSITATLGDEPLENKLRWICTILEADFEILPEMIIIKGNPCK</sequence>
<dbReference type="InterPro" id="IPR006860">
    <property type="entry name" value="FecR"/>
</dbReference>
<dbReference type="PANTHER" id="PTHR30273:SF2">
    <property type="entry name" value="PROTEIN FECR"/>
    <property type="match status" value="1"/>
</dbReference>
<dbReference type="EMBL" id="CP056775">
    <property type="protein sequence ID" value="QRR03852.1"/>
    <property type="molecule type" value="Genomic_DNA"/>
</dbReference>
<gene>
    <name evidence="4" type="ORF">HWI92_24540</name>
</gene>
<dbReference type="PANTHER" id="PTHR30273">
    <property type="entry name" value="PERIPLASMIC SIGNAL SENSOR AND SIGMA FACTOR ACTIVATOR FECR-RELATED"/>
    <property type="match status" value="1"/>
</dbReference>
<feature type="domain" description="FecR protein" evidence="2">
    <location>
        <begin position="153"/>
        <end position="237"/>
    </location>
</feature>
<dbReference type="InterPro" id="IPR032508">
    <property type="entry name" value="FecR_C"/>
</dbReference>
<evidence type="ECO:0000259" key="2">
    <source>
        <dbReference type="Pfam" id="PF04773"/>
    </source>
</evidence>